<dbReference type="InterPro" id="IPR002410">
    <property type="entry name" value="Peptidase_S33"/>
</dbReference>
<dbReference type="AlphaFoldDB" id="A0A501PZ34"/>
<proteinExistence type="predicted"/>
<dbReference type="GO" id="GO:0006508">
    <property type="term" value="P:proteolysis"/>
    <property type="evidence" value="ECO:0007669"/>
    <property type="project" value="InterPro"/>
</dbReference>
<gene>
    <name evidence="3" type="ORF">FJA49_16695</name>
</gene>
<feature type="domain" description="Serine aminopeptidase S33" evidence="2">
    <location>
        <begin position="68"/>
        <end position="315"/>
    </location>
</feature>
<dbReference type="Proteomes" id="UP000319175">
    <property type="component" value="Unassembled WGS sequence"/>
</dbReference>
<dbReference type="InterPro" id="IPR050266">
    <property type="entry name" value="AB_hydrolase_sf"/>
</dbReference>
<dbReference type="PROSITE" id="PS51257">
    <property type="entry name" value="PROKAR_LIPOPROTEIN"/>
    <property type="match status" value="1"/>
</dbReference>
<organism evidence="3 4">
    <name type="scientific">Flavobacterium microcysteis</name>
    <dbReference type="NCBI Taxonomy" id="2596891"/>
    <lineage>
        <taxon>Bacteria</taxon>
        <taxon>Pseudomonadati</taxon>
        <taxon>Bacteroidota</taxon>
        <taxon>Flavobacteriia</taxon>
        <taxon>Flavobacteriales</taxon>
        <taxon>Flavobacteriaceae</taxon>
        <taxon>Flavobacterium</taxon>
    </lineage>
</organism>
<evidence type="ECO:0000313" key="3">
    <source>
        <dbReference type="EMBL" id="TPD65820.1"/>
    </source>
</evidence>
<name>A0A501PZ34_9FLAO</name>
<evidence type="ECO:0000313" key="4">
    <source>
        <dbReference type="Proteomes" id="UP000319175"/>
    </source>
</evidence>
<dbReference type="Pfam" id="PF12146">
    <property type="entry name" value="Hydrolase_4"/>
    <property type="match status" value="1"/>
</dbReference>
<sequence length="340" mass="38047">MTSLRKKNPFGIAVVIAATLLFSCGEELSIDEPGNLVPKTVTQDASLPAIYANGAWLHSEAFGPEEATMIIAIHGGPGGDYRYLLNCKDLADNGYRVIFYDQRGSGLSQRFPKRSYTSLQERAVDLMYDELTAVIDHYRKIPNQKVILLGHSWGAILASGYVGKHPDKAQGLILCEPGGLKWKEIEDYVKESRSFKLWSELLNDATYLDQFITGKEDQHEILDYKATMMASKNDITGEGDFDPSASWRSGAVIMDALFSVGDSYHIDFSKGLENYTIPTLFFYSGRNRAYHDSWAQKITRHYANVEVVKINGVGHDGIITNTQEWNAQTKPQIINYINSL</sequence>
<dbReference type="SUPFAM" id="SSF53474">
    <property type="entry name" value="alpha/beta-Hydrolases"/>
    <property type="match status" value="1"/>
</dbReference>
<dbReference type="GO" id="GO:0008233">
    <property type="term" value="F:peptidase activity"/>
    <property type="evidence" value="ECO:0007669"/>
    <property type="project" value="InterPro"/>
</dbReference>
<evidence type="ECO:0000256" key="1">
    <source>
        <dbReference type="ARBA" id="ARBA00022801"/>
    </source>
</evidence>
<reference evidence="3 4" key="1">
    <citation type="submission" date="2019-06" db="EMBL/GenBank/DDBJ databases">
        <title>Flavobacterium sp. MaA-Y11 from geoumgang.</title>
        <authorList>
            <person name="Jeong S."/>
        </authorList>
    </citation>
    <scope>NUCLEOTIDE SEQUENCE [LARGE SCALE GENOMIC DNA]</scope>
    <source>
        <strain evidence="3 4">MaA-Y11</strain>
    </source>
</reference>
<dbReference type="PRINTS" id="PR00793">
    <property type="entry name" value="PROAMNOPTASE"/>
</dbReference>
<accession>A0A501PZ34</accession>
<dbReference type="InterPro" id="IPR022742">
    <property type="entry name" value="Hydrolase_4"/>
</dbReference>
<dbReference type="OrthoDB" id="9796770at2"/>
<keyword evidence="4" id="KW-1185">Reference proteome</keyword>
<evidence type="ECO:0000259" key="2">
    <source>
        <dbReference type="Pfam" id="PF12146"/>
    </source>
</evidence>
<dbReference type="EMBL" id="VFJE01000056">
    <property type="protein sequence ID" value="TPD65820.1"/>
    <property type="molecule type" value="Genomic_DNA"/>
</dbReference>
<comment type="caution">
    <text evidence="3">The sequence shown here is derived from an EMBL/GenBank/DDBJ whole genome shotgun (WGS) entry which is preliminary data.</text>
</comment>
<dbReference type="PANTHER" id="PTHR43798">
    <property type="entry name" value="MONOACYLGLYCEROL LIPASE"/>
    <property type="match status" value="1"/>
</dbReference>
<dbReference type="Gene3D" id="3.40.50.1820">
    <property type="entry name" value="alpha/beta hydrolase"/>
    <property type="match status" value="1"/>
</dbReference>
<protein>
    <submittedName>
        <fullName evidence="3">Alpha/beta hydrolase</fullName>
    </submittedName>
</protein>
<keyword evidence="1 3" id="KW-0378">Hydrolase</keyword>
<dbReference type="InterPro" id="IPR029058">
    <property type="entry name" value="AB_hydrolase_fold"/>
</dbReference>
<reference evidence="3 4" key="2">
    <citation type="submission" date="2019-06" db="EMBL/GenBank/DDBJ databases">
        <authorList>
            <person name="Seo Y."/>
        </authorList>
    </citation>
    <scope>NUCLEOTIDE SEQUENCE [LARGE SCALE GENOMIC DNA]</scope>
    <source>
        <strain evidence="3 4">MaA-Y11</strain>
    </source>
</reference>
<dbReference type="RefSeq" id="WP_140002341.1">
    <property type="nucleotide sequence ID" value="NZ_VFJE01000056.1"/>
</dbReference>